<dbReference type="Gene3D" id="3.80.10.10">
    <property type="entry name" value="Ribonuclease Inhibitor"/>
    <property type="match status" value="1"/>
</dbReference>
<dbReference type="InterPro" id="IPR032675">
    <property type="entry name" value="LRR_dom_sf"/>
</dbReference>
<gene>
    <name evidence="1" type="ORF">SteCoe_13792</name>
</gene>
<comment type="caution">
    <text evidence="1">The sequence shown here is derived from an EMBL/GenBank/DDBJ whole genome shotgun (WGS) entry which is preliminary data.</text>
</comment>
<accession>A0A1R2C7K0</accession>
<dbReference type="EMBL" id="MPUH01000252">
    <property type="protein sequence ID" value="OMJ84961.1"/>
    <property type="molecule type" value="Genomic_DNA"/>
</dbReference>
<sequence>MQVRHHVACNSCSSFALFYCQICKKHFSCQEHKNPHCGKQMLDCPKSFNRTFVLKKIAEAEILKKIIEKIIQETIEKLNKIVVQFMDYTRNVCNELTDEYKNVWNTVNDNAGVGLEFINVGSPWALTYFCDDLASNMLTDEYKEKVMKYDKICKDIESLLDRKSLDDKCSKDKIRGNVKNYTDLDGEVVEKWRETKKHNPNKVVDAFSDLIMHLEDNKNKILTEEIKITRPMTQVPGFNTFVSNLPDICPNLKKISIESSPLCAQNILQVLPRHKNLIDLSFDFLLKPTSNTGINLETLNSLPNIQRLVFKNVFLIDANSHQIPNLKILELVKNGITPNNHASLCDFIKRNKSIKYLKISKNDLRHQVAMSLDNALSELKTLEYLSLSENTCDLALREVIKGLRVQQSVIELQVYMNDIPEGFWEECAEEFVWPRLKILVLGFGVNEHVVKNLAKKTVDVFFRNNHYFVPIKDMIS</sequence>
<reference evidence="1 2" key="1">
    <citation type="submission" date="2016-11" db="EMBL/GenBank/DDBJ databases">
        <title>The macronuclear genome of Stentor coeruleus: a giant cell with tiny introns.</title>
        <authorList>
            <person name="Slabodnick M."/>
            <person name="Ruby J.G."/>
            <person name="Reiff S.B."/>
            <person name="Swart E.C."/>
            <person name="Gosai S."/>
            <person name="Prabakaran S."/>
            <person name="Witkowska E."/>
            <person name="Larue G.E."/>
            <person name="Fisher S."/>
            <person name="Freeman R.M."/>
            <person name="Gunawardena J."/>
            <person name="Chu W."/>
            <person name="Stover N.A."/>
            <person name="Gregory B.D."/>
            <person name="Nowacki M."/>
            <person name="Derisi J."/>
            <person name="Roy S.W."/>
            <person name="Marshall W.F."/>
            <person name="Sood P."/>
        </authorList>
    </citation>
    <scope>NUCLEOTIDE SEQUENCE [LARGE SCALE GENOMIC DNA]</scope>
    <source>
        <strain evidence="1">WM001</strain>
    </source>
</reference>
<protein>
    <submittedName>
        <fullName evidence="1">Uncharacterized protein</fullName>
    </submittedName>
</protein>
<dbReference type="Proteomes" id="UP000187209">
    <property type="component" value="Unassembled WGS sequence"/>
</dbReference>
<dbReference type="AlphaFoldDB" id="A0A1R2C7K0"/>
<evidence type="ECO:0000313" key="1">
    <source>
        <dbReference type="EMBL" id="OMJ84961.1"/>
    </source>
</evidence>
<dbReference type="OrthoDB" id="9415738at2759"/>
<evidence type="ECO:0000313" key="2">
    <source>
        <dbReference type="Proteomes" id="UP000187209"/>
    </source>
</evidence>
<name>A0A1R2C7K0_9CILI</name>
<organism evidence="1 2">
    <name type="scientific">Stentor coeruleus</name>
    <dbReference type="NCBI Taxonomy" id="5963"/>
    <lineage>
        <taxon>Eukaryota</taxon>
        <taxon>Sar</taxon>
        <taxon>Alveolata</taxon>
        <taxon>Ciliophora</taxon>
        <taxon>Postciliodesmatophora</taxon>
        <taxon>Heterotrichea</taxon>
        <taxon>Heterotrichida</taxon>
        <taxon>Stentoridae</taxon>
        <taxon>Stentor</taxon>
    </lineage>
</organism>
<dbReference type="SUPFAM" id="SSF52047">
    <property type="entry name" value="RNI-like"/>
    <property type="match status" value="1"/>
</dbReference>
<proteinExistence type="predicted"/>
<keyword evidence="2" id="KW-1185">Reference proteome</keyword>